<organism evidence="4 5">
    <name type="scientific">Tigriopus californicus</name>
    <name type="common">Marine copepod</name>
    <dbReference type="NCBI Taxonomy" id="6832"/>
    <lineage>
        <taxon>Eukaryota</taxon>
        <taxon>Metazoa</taxon>
        <taxon>Ecdysozoa</taxon>
        <taxon>Arthropoda</taxon>
        <taxon>Crustacea</taxon>
        <taxon>Multicrustacea</taxon>
        <taxon>Hexanauplia</taxon>
        <taxon>Copepoda</taxon>
        <taxon>Harpacticoida</taxon>
        <taxon>Harpacticidae</taxon>
        <taxon>Tigriopus</taxon>
    </lineage>
</organism>
<dbReference type="PANTHER" id="PTHR12042:SF21">
    <property type="entry name" value="ALPHA1,4-GALACTOSYLTRANSFERASE 1-RELATED"/>
    <property type="match status" value="1"/>
</dbReference>
<dbReference type="GO" id="GO:0016020">
    <property type="term" value="C:membrane"/>
    <property type="evidence" value="ECO:0007669"/>
    <property type="project" value="GOC"/>
</dbReference>
<comment type="caution">
    <text evidence="4">The sequence shown here is derived from an EMBL/GenBank/DDBJ whole genome shotgun (WGS) entry which is preliminary data.</text>
</comment>
<dbReference type="GO" id="GO:0006688">
    <property type="term" value="P:glycosphingolipid biosynthetic process"/>
    <property type="evidence" value="ECO:0007669"/>
    <property type="project" value="TreeGrafter"/>
</dbReference>
<dbReference type="InterPro" id="IPR036397">
    <property type="entry name" value="RNaseH_sf"/>
</dbReference>
<reference evidence="4 5" key="1">
    <citation type="journal article" date="2018" name="Nat. Ecol. Evol.">
        <title>Genomic signatures of mitonuclear coevolution across populations of Tigriopus californicus.</title>
        <authorList>
            <person name="Barreto F.S."/>
            <person name="Watson E.T."/>
            <person name="Lima T.G."/>
            <person name="Willett C.S."/>
            <person name="Edmands S."/>
            <person name="Li W."/>
            <person name="Burton R.S."/>
        </authorList>
    </citation>
    <scope>NUCLEOTIDE SEQUENCE [LARGE SCALE GENOMIC DNA]</scope>
    <source>
        <strain evidence="4 5">San Diego</strain>
    </source>
</reference>
<dbReference type="PANTHER" id="PTHR12042">
    <property type="entry name" value="LACTOSYLCERAMIDE 4-ALPHA-GALACTOSYLTRANSFERASE ALPHA- 1,4-GALACTOSYLTRANSFERASE"/>
    <property type="match status" value="1"/>
</dbReference>
<evidence type="ECO:0000259" key="3">
    <source>
        <dbReference type="Pfam" id="PF04572"/>
    </source>
</evidence>
<evidence type="ECO:0000256" key="2">
    <source>
        <dbReference type="ARBA" id="ARBA00022679"/>
    </source>
</evidence>
<dbReference type="Pfam" id="PF04572">
    <property type="entry name" value="Gb3_synth"/>
    <property type="match status" value="1"/>
</dbReference>
<name>A0A553NZ47_TIGCA</name>
<evidence type="ECO:0000313" key="5">
    <source>
        <dbReference type="Proteomes" id="UP000318571"/>
    </source>
</evidence>
<dbReference type="InterPro" id="IPR007652">
    <property type="entry name" value="A1-4-GlycosylTfrase_dom"/>
</dbReference>
<dbReference type="AlphaFoldDB" id="A0A553NZ47"/>
<evidence type="ECO:0000313" key="4">
    <source>
        <dbReference type="EMBL" id="TRY70695.1"/>
    </source>
</evidence>
<dbReference type="Gene3D" id="3.30.420.10">
    <property type="entry name" value="Ribonuclease H-like superfamily/Ribonuclease H"/>
    <property type="match status" value="1"/>
</dbReference>
<dbReference type="EMBL" id="VCGU01000009">
    <property type="protein sequence ID" value="TRY70695.1"/>
    <property type="molecule type" value="Genomic_DNA"/>
</dbReference>
<proteinExistence type="inferred from homology"/>
<comment type="similarity">
    <text evidence="1">Belongs to the glycosyltransferase 32 family.</text>
</comment>
<dbReference type="GO" id="GO:0016758">
    <property type="term" value="F:hexosyltransferase activity"/>
    <property type="evidence" value="ECO:0007669"/>
    <property type="project" value="TreeGrafter"/>
</dbReference>
<dbReference type="GO" id="GO:0003676">
    <property type="term" value="F:nucleic acid binding"/>
    <property type="evidence" value="ECO:0007669"/>
    <property type="project" value="InterPro"/>
</dbReference>
<accession>A0A553NZ47</accession>
<dbReference type="Proteomes" id="UP000318571">
    <property type="component" value="Chromosome 9"/>
</dbReference>
<gene>
    <name evidence="4" type="ORF">TCAL_16354</name>
</gene>
<dbReference type="InterPro" id="IPR051981">
    <property type="entry name" value="Glycosyltransf_32"/>
</dbReference>
<feature type="domain" description="Alpha 1,4-glycosyltransferase" evidence="3">
    <location>
        <begin position="164"/>
        <end position="304"/>
    </location>
</feature>
<keyword evidence="5" id="KW-1185">Reference proteome</keyword>
<evidence type="ECO:0000256" key="1">
    <source>
        <dbReference type="ARBA" id="ARBA00009003"/>
    </source>
</evidence>
<keyword evidence="2" id="KW-0808">Transferase</keyword>
<protein>
    <recommendedName>
        <fullName evidence="3">Alpha 1,4-glycosyltransferase domain-containing protein</fullName>
    </recommendedName>
</protein>
<sequence>MRRQVKALTVSNNTIRVAVNEDFGLRYFLRSPRHLLTTAMKVKRLNRCQKVMCYLKSNGSKVKIFLDQKIFTVDQDYKRSNNLFLAQSTEEAQWVFWTKHPAQVMVLGLLYTILPWVKKAYPQRNYVWHQDGAPSHMAKKNQNFCKVVGDGSVIGENLNNAVFHFDKGHPYLELCLEQFAINFDPMVRLSGGPYTMSKALKKICGMEENSIINLNTFTRDRCRGVGVVKQHLLYPLGWFEIDVFTSERKSRSQWAAKYNSSITIHLFNSIAGSDKVVLKPKFYGNDVPAYLYLAERFCPLCYNSVKRF</sequence>